<evidence type="ECO:0000256" key="1">
    <source>
        <dbReference type="SAM" id="SignalP"/>
    </source>
</evidence>
<feature type="signal peptide" evidence="1">
    <location>
        <begin position="1"/>
        <end position="26"/>
    </location>
</feature>
<evidence type="ECO:0000313" key="2">
    <source>
        <dbReference type="EMBL" id="RAV33524.1"/>
    </source>
</evidence>
<dbReference type="OrthoDB" id="8657476at2"/>
<dbReference type="AlphaFoldDB" id="A0A364VA85"/>
<feature type="chain" id="PRO_5016604450" description="Secreted protein" evidence="1">
    <location>
        <begin position="27"/>
        <end position="186"/>
    </location>
</feature>
<dbReference type="Pfam" id="PF15595">
    <property type="entry name" value="Imm51"/>
    <property type="match status" value="1"/>
</dbReference>
<reference evidence="2 3" key="1">
    <citation type="journal article" date="2018" name="Syst. Appl. Microbiol.">
        <title>Corynebacterium heidelbergense sp. nov., isolated from the preen glands of Egyptian geese (Alopochen aegyptiacus).</title>
        <authorList>
            <person name="Braun M.S."/>
            <person name="Wang E."/>
            <person name="Zimmermann S."/>
            <person name="Wink M."/>
        </authorList>
    </citation>
    <scope>NUCLEOTIDE SEQUENCE [LARGE SCALE GENOMIC DNA]</scope>
    <source>
        <strain evidence="2 3">DSM 104638</strain>
    </source>
</reference>
<accession>A0A364VA85</accession>
<name>A0A364VA85_9CORY</name>
<evidence type="ECO:0000313" key="3">
    <source>
        <dbReference type="Proteomes" id="UP000251047"/>
    </source>
</evidence>
<sequence>MRVVVVPALGVLASLIVSTPSPRAPAADSMGDSGESDWESCVLLMATLTRKVPRYSTGAESCPGSMDGEQNRRRCPIFEGMAYSQILATDELTSLFFECGELPTDEAVFEAGHEPNGYFWQGVAKVVAPEVCEKLEMDSEAGMFSASGSRADLEALQSKLEPVLGDPEAVRKAIEKGEAEGVDFDD</sequence>
<dbReference type="EMBL" id="PHQP01000066">
    <property type="protein sequence ID" value="RAV33524.1"/>
    <property type="molecule type" value="Genomic_DNA"/>
</dbReference>
<proteinExistence type="predicted"/>
<gene>
    <name evidence="2" type="ORF">CWC39_08040</name>
</gene>
<organism evidence="2 3">
    <name type="scientific">Corynebacterium heidelbergense</name>
    <dbReference type="NCBI Taxonomy" id="2055947"/>
    <lineage>
        <taxon>Bacteria</taxon>
        <taxon>Bacillati</taxon>
        <taxon>Actinomycetota</taxon>
        <taxon>Actinomycetes</taxon>
        <taxon>Mycobacteriales</taxon>
        <taxon>Corynebacteriaceae</taxon>
        <taxon>Corynebacterium</taxon>
    </lineage>
</organism>
<dbReference type="InterPro" id="IPR028956">
    <property type="entry name" value="Imm51"/>
</dbReference>
<comment type="caution">
    <text evidence="2">The sequence shown here is derived from an EMBL/GenBank/DDBJ whole genome shotgun (WGS) entry which is preliminary data.</text>
</comment>
<protein>
    <recommendedName>
        <fullName evidence="4">Secreted protein</fullName>
    </recommendedName>
</protein>
<keyword evidence="1" id="KW-0732">Signal</keyword>
<evidence type="ECO:0008006" key="4">
    <source>
        <dbReference type="Google" id="ProtNLM"/>
    </source>
</evidence>
<dbReference type="Proteomes" id="UP000251047">
    <property type="component" value="Unassembled WGS sequence"/>
</dbReference>